<protein>
    <submittedName>
        <fullName evidence="1">Uncharacterized protein</fullName>
    </submittedName>
</protein>
<name>A0A9K3MZ41_HELAN</name>
<evidence type="ECO:0000313" key="1">
    <source>
        <dbReference type="EMBL" id="KAF5781102.1"/>
    </source>
</evidence>
<dbReference type="Proteomes" id="UP000215914">
    <property type="component" value="Unassembled WGS sequence"/>
</dbReference>
<comment type="caution">
    <text evidence="1">The sequence shown here is derived from an EMBL/GenBank/DDBJ whole genome shotgun (WGS) entry which is preliminary data.</text>
</comment>
<reference evidence="1" key="2">
    <citation type="submission" date="2020-06" db="EMBL/GenBank/DDBJ databases">
        <title>Helianthus annuus Genome sequencing and assembly Release 2.</title>
        <authorList>
            <person name="Gouzy J."/>
            <person name="Langlade N."/>
            <person name="Munos S."/>
        </authorList>
    </citation>
    <scope>NUCLEOTIDE SEQUENCE</scope>
    <source>
        <tissue evidence="1">Leaves</tissue>
    </source>
</reference>
<sequence>MWSRIRYVMGIQIFLILDKSPNKRDTFKILKKILFMGNRKFSPAKLGIE</sequence>
<reference evidence="1" key="1">
    <citation type="journal article" date="2017" name="Nature">
        <title>The sunflower genome provides insights into oil metabolism, flowering and Asterid evolution.</title>
        <authorList>
            <person name="Badouin H."/>
            <person name="Gouzy J."/>
            <person name="Grassa C.J."/>
            <person name="Murat F."/>
            <person name="Staton S.E."/>
            <person name="Cottret L."/>
            <person name="Lelandais-Briere C."/>
            <person name="Owens G.L."/>
            <person name="Carrere S."/>
            <person name="Mayjonade B."/>
            <person name="Legrand L."/>
            <person name="Gill N."/>
            <person name="Kane N.C."/>
            <person name="Bowers J.E."/>
            <person name="Hubner S."/>
            <person name="Bellec A."/>
            <person name="Berard A."/>
            <person name="Berges H."/>
            <person name="Blanchet N."/>
            <person name="Boniface M.C."/>
            <person name="Brunel D."/>
            <person name="Catrice O."/>
            <person name="Chaidir N."/>
            <person name="Claudel C."/>
            <person name="Donnadieu C."/>
            <person name="Faraut T."/>
            <person name="Fievet G."/>
            <person name="Helmstetter N."/>
            <person name="King M."/>
            <person name="Knapp S.J."/>
            <person name="Lai Z."/>
            <person name="Le Paslier M.C."/>
            <person name="Lippi Y."/>
            <person name="Lorenzon L."/>
            <person name="Mandel J.R."/>
            <person name="Marage G."/>
            <person name="Marchand G."/>
            <person name="Marquand E."/>
            <person name="Bret-Mestries E."/>
            <person name="Morien E."/>
            <person name="Nambeesan S."/>
            <person name="Nguyen T."/>
            <person name="Pegot-Espagnet P."/>
            <person name="Pouilly N."/>
            <person name="Raftis F."/>
            <person name="Sallet E."/>
            <person name="Schiex T."/>
            <person name="Thomas J."/>
            <person name="Vandecasteele C."/>
            <person name="Vares D."/>
            <person name="Vear F."/>
            <person name="Vautrin S."/>
            <person name="Crespi M."/>
            <person name="Mangin B."/>
            <person name="Burke J.M."/>
            <person name="Salse J."/>
            <person name="Munos S."/>
            <person name="Vincourt P."/>
            <person name="Rieseberg L.H."/>
            <person name="Langlade N.B."/>
        </authorList>
    </citation>
    <scope>NUCLEOTIDE SEQUENCE</scope>
    <source>
        <tissue evidence="1">Leaves</tissue>
    </source>
</reference>
<evidence type="ECO:0000313" key="2">
    <source>
        <dbReference type="Proteomes" id="UP000215914"/>
    </source>
</evidence>
<proteinExistence type="predicted"/>
<accession>A0A9K3MZ41</accession>
<dbReference type="AlphaFoldDB" id="A0A9K3MZ41"/>
<organism evidence="1 2">
    <name type="scientific">Helianthus annuus</name>
    <name type="common">Common sunflower</name>
    <dbReference type="NCBI Taxonomy" id="4232"/>
    <lineage>
        <taxon>Eukaryota</taxon>
        <taxon>Viridiplantae</taxon>
        <taxon>Streptophyta</taxon>
        <taxon>Embryophyta</taxon>
        <taxon>Tracheophyta</taxon>
        <taxon>Spermatophyta</taxon>
        <taxon>Magnoliopsida</taxon>
        <taxon>eudicotyledons</taxon>
        <taxon>Gunneridae</taxon>
        <taxon>Pentapetalae</taxon>
        <taxon>asterids</taxon>
        <taxon>campanulids</taxon>
        <taxon>Asterales</taxon>
        <taxon>Asteraceae</taxon>
        <taxon>Asteroideae</taxon>
        <taxon>Heliantheae alliance</taxon>
        <taxon>Heliantheae</taxon>
        <taxon>Helianthus</taxon>
    </lineage>
</organism>
<keyword evidence="2" id="KW-1185">Reference proteome</keyword>
<gene>
    <name evidence="1" type="ORF">HanXRQr2_Chr11g0479561</name>
</gene>
<dbReference type="EMBL" id="MNCJ02000326">
    <property type="protein sequence ID" value="KAF5781102.1"/>
    <property type="molecule type" value="Genomic_DNA"/>
</dbReference>
<dbReference type="Gramene" id="mRNA:HanXRQr2_Chr11g0479561">
    <property type="protein sequence ID" value="CDS:HanXRQr2_Chr11g0479561.1"/>
    <property type="gene ID" value="HanXRQr2_Chr11g0479561"/>
</dbReference>